<gene>
    <name evidence="2" type="ORF">E7Z59_06730</name>
</gene>
<protein>
    <submittedName>
        <fullName evidence="2">Uncharacterized protein</fullName>
    </submittedName>
</protein>
<keyword evidence="3" id="KW-1185">Reference proteome</keyword>
<evidence type="ECO:0000313" key="2">
    <source>
        <dbReference type="EMBL" id="THD67351.1"/>
    </source>
</evidence>
<keyword evidence="1" id="KW-1133">Transmembrane helix</keyword>
<keyword evidence="1" id="KW-0472">Membrane</keyword>
<keyword evidence="1" id="KW-0812">Transmembrane</keyword>
<sequence length="62" mass="7270">MFTPGQKIFAVLFVVAFIIIMVFSYRKDKSIHLKQYRGTIWVLIGFIVFMAILLTIKFLITQ</sequence>
<feature type="transmembrane region" description="Helical" evidence="1">
    <location>
        <begin position="6"/>
        <end position="26"/>
    </location>
</feature>
<accession>A0A4S3LZ48</accession>
<organism evidence="2 3">
    <name type="scientific">Robertkochia marina</name>
    <dbReference type="NCBI Taxonomy" id="1227945"/>
    <lineage>
        <taxon>Bacteria</taxon>
        <taxon>Pseudomonadati</taxon>
        <taxon>Bacteroidota</taxon>
        <taxon>Flavobacteriia</taxon>
        <taxon>Flavobacteriales</taxon>
        <taxon>Flavobacteriaceae</taxon>
        <taxon>Robertkochia</taxon>
    </lineage>
</organism>
<name>A0A4S3LZ48_9FLAO</name>
<dbReference type="AlphaFoldDB" id="A0A4S3LZ48"/>
<comment type="caution">
    <text evidence="2">The sequence shown here is derived from an EMBL/GenBank/DDBJ whole genome shotgun (WGS) entry which is preliminary data.</text>
</comment>
<evidence type="ECO:0000256" key="1">
    <source>
        <dbReference type="SAM" id="Phobius"/>
    </source>
</evidence>
<dbReference type="Proteomes" id="UP000305939">
    <property type="component" value="Unassembled WGS sequence"/>
</dbReference>
<dbReference type="EMBL" id="SSMC01000002">
    <property type="protein sequence ID" value="THD67351.1"/>
    <property type="molecule type" value="Genomic_DNA"/>
</dbReference>
<proteinExistence type="predicted"/>
<evidence type="ECO:0000313" key="3">
    <source>
        <dbReference type="Proteomes" id="UP000305939"/>
    </source>
</evidence>
<feature type="transmembrane region" description="Helical" evidence="1">
    <location>
        <begin position="38"/>
        <end position="60"/>
    </location>
</feature>
<reference evidence="2 3" key="1">
    <citation type="submission" date="2019-04" db="EMBL/GenBank/DDBJ databases">
        <title>Draft genome sequence of Robertkochia marina CC-AMO-30D.</title>
        <authorList>
            <person name="Hameed A."/>
            <person name="Lin S.-Y."/>
            <person name="Shahina M."/>
            <person name="Lai W.-A."/>
            <person name="Young C.-C."/>
        </authorList>
    </citation>
    <scope>NUCLEOTIDE SEQUENCE [LARGE SCALE GENOMIC DNA]</scope>
    <source>
        <strain evidence="2 3">CC-AMO-30D</strain>
    </source>
</reference>
<dbReference type="OrthoDB" id="1179726at2"/>